<dbReference type="EMBL" id="JAUCMV010000005">
    <property type="protein sequence ID" value="KAK0394418.1"/>
    <property type="molecule type" value="Genomic_DNA"/>
</dbReference>
<dbReference type="InterPro" id="IPR001163">
    <property type="entry name" value="Sm_dom_euk/arc"/>
</dbReference>
<organism evidence="11 12">
    <name type="scientific">Steinernema hermaphroditum</name>
    <dbReference type="NCBI Taxonomy" id="289476"/>
    <lineage>
        <taxon>Eukaryota</taxon>
        <taxon>Metazoa</taxon>
        <taxon>Ecdysozoa</taxon>
        <taxon>Nematoda</taxon>
        <taxon>Chromadorea</taxon>
        <taxon>Rhabditida</taxon>
        <taxon>Tylenchina</taxon>
        <taxon>Panagrolaimomorpha</taxon>
        <taxon>Strongyloidoidea</taxon>
        <taxon>Steinernematidae</taxon>
        <taxon>Steinernema</taxon>
    </lineage>
</organism>
<dbReference type="GO" id="GO:0003723">
    <property type="term" value="F:RNA binding"/>
    <property type="evidence" value="ECO:0007669"/>
    <property type="project" value="InterPro"/>
</dbReference>
<keyword evidence="3" id="KW-0747">Spliceosome</keyword>
<evidence type="ECO:0000256" key="8">
    <source>
        <dbReference type="RuleBase" id="RU365054"/>
    </source>
</evidence>
<evidence type="ECO:0000256" key="6">
    <source>
        <dbReference type="ARBA" id="ARBA00023274"/>
    </source>
</evidence>
<dbReference type="GO" id="GO:0000387">
    <property type="term" value="P:spliceosomal snRNP assembly"/>
    <property type="evidence" value="ECO:0007669"/>
    <property type="project" value="UniProtKB-UniRule"/>
</dbReference>
<keyword evidence="8" id="KW-0507">mRNA processing</keyword>
<dbReference type="InterPro" id="IPR010920">
    <property type="entry name" value="LSM_dom_sf"/>
</dbReference>
<feature type="domain" description="Sm" evidence="10">
    <location>
        <begin position="2"/>
        <end position="74"/>
    </location>
</feature>
<evidence type="ECO:0000256" key="4">
    <source>
        <dbReference type="ARBA" id="ARBA00022737"/>
    </source>
</evidence>
<dbReference type="PANTHER" id="PTHR23338">
    <property type="entry name" value="SMALL NUCLEAR RIBONUCLEOPROTEIN SM"/>
    <property type="match status" value="1"/>
</dbReference>
<dbReference type="InterPro" id="IPR034102">
    <property type="entry name" value="Sm_D1"/>
</dbReference>
<dbReference type="Pfam" id="PF01423">
    <property type="entry name" value="LSM"/>
    <property type="match status" value="1"/>
</dbReference>
<dbReference type="SUPFAM" id="SSF50182">
    <property type="entry name" value="Sm-like ribonucleoproteins"/>
    <property type="match status" value="1"/>
</dbReference>
<evidence type="ECO:0000256" key="9">
    <source>
        <dbReference type="SAM" id="MobiDB-lite"/>
    </source>
</evidence>
<comment type="caution">
    <text evidence="11">The sequence shown here is derived from an EMBL/GenBank/DDBJ whole genome shotgun (WGS) entry which is preliminary data.</text>
</comment>
<comment type="function">
    <text evidence="7">Involved in splicing regulation. Facilitates post-transcriptional gene silencing (PTGS) by limiting the degradation of transgene aberrant RNAs by the RNA quality control (RQC) machinery, thus favoring their entry into cytoplasmic siRNA bodies where they can trigger PTGS. Does not participate in the production of small RNAs.</text>
</comment>
<proteinExistence type="inferred from homology"/>
<dbReference type="SMART" id="SM00651">
    <property type="entry name" value="Sm"/>
    <property type="match status" value="1"/>
</dbReference>
<dbReference type="GO" id="GO:0031981">
    <property type="term" value="C:nuclear lumen"/>
    <property type="evidence" value="ECO:0007669"/>
    <property type="project" value="UniProtKB-ARBA"/>
</dbReference>
<dbReference type="Proteomes" id="UP001175271">
    <property type="component" value="Unassembled WGS sequence"/>
</dbReference>
<dbReference type="CDD" id="cd01724">
    <property type="entry name" value="Sm_D1"/>
    <property type="match status" value="1"/>
</dbReference>
<evidence type="ECO:0000313" key="11">
    <source>
        <dbReference type="EMBL" id="KAK0394418.1"/>
    </source>
</evidence>
<keyword evidence="6 8" id="KW-0687">Ribonucleoprotein</keyword>
<feature type="region of interest" description="Disordered" evidence="9">
    <location>
        <begin position="87"/>
        <end position="127"/>
    </location>
</feature>
<dbReference type="Gene3D" id="2.30.30.100">
    <property type="match status" value="1"/>
</dbReference>
<keyword evidence="12" id="KW-1185">Reference proteome</keyword>
<dbReference type="PROSITE" id="PS52002">
    <property type="entry name" value="SM"/>
    <property type="match status" value="1"/>
</dbReference>
<evidence type="ECO:0000256" key="5">
    <source>
        <dbReference type="ARBA" id="ARBA00023242"/>
    </source>
</evidence>
<dbReference type="FunFam" id="2.30.30.100:FF:000008">
    <property type="entry name" value="Small nuclear ribonucleoprotein Sm D1"/>
    <property type="match status" value="1"/>
</dbReference>
<reference evidence="11" key="1">
    <citation type="submission" date="2023-06" db="EMBL/GenBank/DDBJ databases">
        <title>Genomic analysis of the entomopathogenic nematode Steinernema hermaphroditum.</title>
        <authorList>
            <person name="Schwarz E.M."/>
            <person name="Heppert J.K."/>
            <person name="Baniya A."/>
            <person name="Schwartz H.T."/>
            <person name="Tan C.-H."/>
            <person name="Antoshechkin I."/>
            <person name="Sternberg P.W."/>
            <person name="Goodrich-Blair H."/>
            <person name="Dillman A.R."/>
        </authorList>
    </citation>
    <scope>NUCLEOTIDE SEQUENCE</scope>
    <source>
        <strain evidence="11">PS9179</strain>
        <tissue evidence="11">Whole animal</tissue>
    </source>
</reference>
<comment type="similarity">
    <text evidence="2 8">Belongs to the snRNP core protein family.</text>
</comment>
<evidence type="ECO:0000313" key="12">
    <source>
        <dbReference type="Proteomes" id="UP001175271"/>
    </source>
</evidence>
<dbReference type="AlphaFoldDB" id="A0AA39GVN3"/>
<evidence type="ECO:0000256" key="3">
    <source>
        <dbReference type="ARBA" id="ARBA00022728"/>
    </source>
</evidence>
<feature type="compositionally biased region" description="Gly residues" evidence="9">
    <location>
        <begin position="93"/>
        <end position="105"/>
    </location>
</feature>
<dbReference type="GO" id="GO:0005681">
    <property type="term" value="C:spliceosomal complex"/>
    <property type="evidence" value="ECO:0007669"/>
    <property type="project" value="UniProtKB-KW"/>
</dbReference>
<accession>A0AA39GVN3</accession>
<keyword evidence="5 8" id="KW-0539">Nucleus</keyword>
<keyword evidence="8" id="KW-0508">mRNA splicing</keyword>
<comment type="subcellular location">
    <subcellularLocation>
        <location evidence="1 8">Nucleus</location>
    </subcellularLocation>
</comment>
<keyword evidence="4" id="KW-0677">Repeat</keyword>
<dbReference type="GO" id="GO:0010468">
    <property type="term" value="P:regulation of gene expression"/>
    <property type="evidence" value="ECO:0007669"/>
    <property type="project" value="UniProtKB-ARBA"/>
</dbReference>
<dbReference type="InterPro" id="IPR027141">
    <property type="entry name" value="LSm4/Sm_D1/D3"/>
</dbReference>
<sequence length="127" mass="13536">MKLVRFLMKLSHESVSIELKNGTTATGTIMGVDIAMNIHLRSVKITTKQQEPTYMDAISIRGNNIRYIILPDALPLDTLLLDEEPKKKARRGAGAGRGGRGGARGARGARGRGRGGIGGGRGRGRGN</sequence>
<comment type="function">
    <text evidence="8">Plays a role in pre-mRNA splicing as a core component of the spliceosomal U1, U2, U4 and U5 small nuclear ribonucleoproteins (snRNPs), the building blocks of the spliceosome.</text>
</comment>
<dbReference type="GO" id="GO:0005737">
    <property type="term" value="C:cytoplasm"/>
    <property type="evidence" value="ECO:0007669"/>
    <property type="project" value="UniProtKB-ARBA"/>
</dbReference>
<evidence type="ECO:0000259" key="10">
    <source>
        <dbReference type="PROSITE" id="PS52002"/>
    </source>
</evidence>
<evidence type="ECO:0000256" key="1">
    <source>
        <dbReference type="ARBA" id="ARBA00004123"/>
    </source>
</evidence>
<gene>
    <name evidence="11" type="ORF">QR680_000724</name>
</gene>
<name>A0AA39GVN3_9BILA</name>
<dbReference type="InterPro" id="IPR047575">
    <property type="entry name" value="Sm"/>
</dbReference>
<evidence type="ECO:0000256" key="7">
    <source>
        <dbReference type="ARBA" id="ARBA00054531"/>
    </source>
</evidence>
<evidence type="ECO:0000256" key="2">
    <source>
        <dbReference type="ARBA" id="ARBA00008146"/>
    </source>
</evidence>
<protein>
    <recommendedName>
        <fullName evidence="8">Small nuclear ribonucleoprotein Sm D1</fullName>
    </recommendedName>
    <alternativeName>
        <fullName evidence="8">snRNP core protein D1</fullName>
    </alternativeName>
</protein>